<reference evidence="3 4" key="1">
    <citation type="journal article" date="2015" name="Sci. Rep.">
        <title>Chromosome-level genome map provides insights into diverse defense mechanisms in the medicinal fungus Ganoderma sinense.</title>
        <authorList>
            <person name="Zhu Y."/>
            <person name="Xu J."/>
            <person name="Sun C."/>
            <person name="Zhou S."/>
            <person name="Xu H."/>
            <person name="Nelson D.R."/>
            <person name="Qian J."/>
            <person name="Song J."/>
            <person name="Luo H."/>
            <person name="Xiang L."/>
            <person name="Li Y."/>
            <person name="Xu Z."/>
            <person name="Ji A."/>
            <person name="Wang L."/>
            <person name="Lu S."/>
            <person name="Hayward A."/>
            <person name="Sun W."/>
            <person name="Li X."/>
            <person name="Schwartz D.C."/>
            <person name="Wang Y."/>
            <person name="Chen S."/>
        </authorList>
    </citation>
    <scope>NUCLEOTIDE SEQUENCE [LARGE SCALE GENOMIC DNA]</scope>
    <source>
        <strain evidence="3 4">ZZ0214-1</strain>
    </source>
</reference>
<feature type="region of interest" description="Disordered" evidence="1">
    <location>
        <begin position="651"/>
        <end position="672"/>
    </location>
</feature>
<evidence type="ECO:0000313" key="3">
    <source>
        <dbReference type="EMBL" id="PIL36331.1"/>
    </source>
</evidence>
<dbReference type="Proteomes" id="UP000230002">
    <property type="component" value="Unassembled WGS sequence"/>
</dbReference>
<dbReference type="InterPro" id="IPR044861">
    <property type="entry name" value="IPNS-like_FE2OG_OXY"/>
</dbReference>
<keyword evidence="4" id="KW-1185">Reference proteome</keyword>
<feature type="domain" description="Fe2OG dioxygenase" evidence="2">
    <location>
        <begin position="658"/>
        <end position="763"/>
    </location>
</feature>
<evidence type="ECO:0000259" key="2">
    <source>
        <dbReference type="PROSITE" id="PS51471"/>
    </source>
</evidence>
<comment type="caution">
    <text evidence="3">The sequence shown here is derived from an EMBL/GenBank/DDBJ whole genome shotgun (WGS) entry which is preliminary data.</text>
</comment>
<dbReference type="InterPro" id="IPR005123">
    <property type="entry name" value="Oxoglu/Fe-dep_dioxygenase_dom"/>
</dbReference>
<dbReference type="InterPro" id="IPR027443">
    <property type="entry name" value="IPNS-like_sf"/>
</dbReference>
<dbReference type="InterPro" id="IPR050231">
    <property type="entry name" value="Iron_ascorbate_oxido_reductase"/>
</dbReference>
<evidence type="ECO:0000313" key="4">
    <source>
        <dbReference type="Proteomes" id="UP000230002"/>
    </source>
</evidence>
<dbReference type="Pfam" id="PF03171">
    <property type="entry name" value="2OG-FeII_Oxy"/>
    <property type="match status" value="1"/>
</dbReference>
<dbReference type="SUPFAM" id="SSF51197">
    <property type="entry name" value="Clavaminate synthase-like"/>
    <property type="match status" value="1"/>
</dbReference>
<organism evidence="3 4">
    <name type="scientific">Ganoderma sinense ZZ0214-1</name>
    <dbReference type="NCBI Taxonomy" id="1077348"/>
    <lineage>
        <taxon>Eukaryota</taxon>
        <taxon>Fungi</taxon>
        <taxon>Dikarya</taxon>
        <taxon>Basidiomycota</taxon>
        <taxon>Agaricomycotina</taxon>
        <taxon>Agaricomycetes</taxon>
        <taxon>Polyporales</taxon>
        <taxon>Polyporaceae</taxon>
        <taxon>Ganoderma</taxon>
    </lineage>
</organism>
<dbReference type="Pfam" id="PF14226">
    <property type="entry name" value="DIOX_N"/>
    <property type="match status" value="1"/>
</dbReference>
<dbReference type="STRING" id="1077348.A0A2G8SRB9"/>
<sequence>MASRHPPHNLQLLRTWQLRLGHYIDRSDRVGEGRVGVFANGSFIPLPQLEGKDPQPFPIVIGLTSKHKPVRYTCFRGSRPSPETSEAPFVHVGPGDQEKNIDIEKTVFSDASREDRDATPDPESTTAVVRCDADNIHAHVDALLSYLAFHKHVAAVAYDIGLDITNHGGIWRDSVVVVTQVHTTDVWFLPPADRVRISHAPLEESWKCGSHFSSAPSQDNDDVDWDGNTECAVALDDSASEVTLCGDTVPVTFGASPSKCSELDGVVTPDKKLGPTQTGDIMYSDSSPLRPRRMMFIHYTRAMERQSMWRRGSESLYWAMDTANYIGKAVEYLFVKAGMVVCGRPGAYYFPVMVEDDYFPLDELLRYMLAVATGADVAVASTMQLLEVFEDEVEIPVKPEDLRRALRKIQPTVIVEERQDSSGRTRRDSMSVSPWERSNGRAKLVGFPNYGMGDFHHDLITPAAALTPSNSPAHYFTMPGLLSLPPFPEDVPTHPLLVIDYQLIEKRDQAEIDKLWKAATELGFWYLKNHGVDEDVNEMFEMGAETMRLPLDEKMKYEQGDAGISFGYKAAGANATDETGALDTVEFINVSKDDALAWPGKVHREYPSTVNARMESTIQPFIEKSLAVNNALLAVLNDKLGLPEGALAHLHPREEPSGSESRCIKNPPPQNAMSEEQAAIGAHTDFGSLSFLHNRLGGLQVMVPGTEQWQYIRPIPEHAICNVGDALTIFSGGILRSNLHRVVPPPKEQSKFERWSLVFFTRPGYSMVLRPLSDESSIIAEAVAKLPADKYDTGSTSLDWFTRRIKNQRIKNRTGPETWKASRGTEHRPSAA</sequence>
<gene>
    <name evidence="3" type="ORF">GSI_00019</name>
</gene>
<name>A0A2G8SRB9_9APHY</name>
<dbReference type="PROSITE" id="PS51471">
    <property type="entry name" value="FE2OG_OXY"/>
    <property type="match status" value="1"/>
</dbReference>
<dbReference type="AlphaFoldDB" id="A0A2G8SRB9"/>
<dbReference type="PANTHER" id="PTHR47990">
    <property type="entry name" value="2-OXOGLUTARATE (2OG) AND FE(II)-DEPENDENT OXYGENASE SUPERFAMILY PROTEIN-RELATED"/>
    <property type="match status" value="1"/>
</dbReference>
<feature type="region of interest" description="Disordered" evidence="1">
    <location>
        <begin position="811"/>
        <end position="832"/>
    </location>
</feature>
<accession>A0A2G8SRB9</accession>
<feature type="compositionally biased region" description="Basic and acidic residues" evidence="1">
    <location>
        <begin position="823"/>
        <end position="832"/>
    </location>
</feature>
<dbReference type="EMBL" id="AYKW01000001">
    <property type="protein sequence ID" value="PIL36331.1"/>
    <property type="molecule type" value="Genomic_DNA"/>
</dbReference>
<evidence type="ECO:0000256" key="1">
    <source>
        <dbReference type="SAM" id="MobiDB-lite"/>
    </source>
</evidence>
<proteinExistence type="predicted"/>
<dbReference type="OrthoDB" id="406156at2759"/>
<dbReference type="Gene3D" id="2.60.120.330">
    <property type="entry name" value="B-lactam Antibiotic, Isopenicillin N Synthase, Chain"/>
    <property type="match status" value="1"/>
</dbReference>
<dbReference type="InterPro" id="IPR026992">
    <property type="entry name" value="DIOX_N"/>
</dbReference>
<protein>
    <recommendedName>
        <fullName evidence="2">Fe2OG dioxygenase domain-containing protein</fullName>
    </recommendedName>
</protein>